<organism evidence="9 10">
    <name type="scientific">Henosepilachna vigintioctopunctata</name>
    <dbReference type="NCBI Taxonomy" id="420089"/>
    <lineage>
        <taxon>Eukaryota</taxon>
        <taxon>Metazoa</taxon>
        <taxon>Ecdysozoa</taxon>
        <taxon>Arthropoda</taxon>
        <taxon>Hexapoda</taxon>
        <taxon>Insecta</taxon>
        <taxon>Pterygota</taxon>
        <taxon>Neoptera</taxon>
        <taxon>Endopterygota</taxon>
        <taxon>Coleoptera</taxon>
        <taxon>Polyphaga</taxon>
        <taxon>Cucujiformia</taxon>
        <taxon>Coccinelloidea</taxon>
        <taxon>Coccinellidae</taxon>
        <taxon>Epilachninae</taxon>
        <taxon>Epilachnini</taxon>
        <taxon>Henosepilachna</taxon>
    </lineage>
</organism>
<evidence type="ECO:0000256" key="5">
    <source>
        <dbReference type="ARBA" id="ARBA00023136"/>
    </source>
</evidence>
<evidence type="ECO:0000256" key="8">
    <source>
        <dbReference type="SAM" id="Phobius"/>
    </source>
</evidence>
<comment type="caution">
    <text evidence="9">The sequence shown here is derived from an EMBL/GenBank/DDBJ whole genome shotgun (WGS) entry which is preliminary data.</text>
</comment>
<evidence type="ECO:0000256" key="3">
    <source>
        <dbReference type="ARBA" id="ARBA00022692"/>
    </source>
</evidence>
<dbReference type="PANTHER" id="PTHR42643">
    <property type="entry name" value="IONOTROPIC RECEPTOR 20A-RELATED"/>
    <property type="match status" value="1"/>
</dbReference>
<evidence type="ECO:0000256" key="4">
    <source>
        <dbReference type="ARBA" id="ARBA00022989"/>
    </source>
</evidence>
<evidence type="ECO:0000313" key="9">
    <source>
        <dbReference type="EMBL" id="KAK9874173.1"/>
    </source>
</evidence>
<reference evidence="9 10" key="1">
    <citation type="submission" date="2023-03" db="EMBL/GenBank/DDBJ databases">
        <title>Genome insight into feeding habits of ladybird beetles.</title>
        <authorList>
            <person name="Li H.-S."/>
            <person name="Huang Y.-H."/>
            <person name="Pang H."/>
        </authorList>
    </citation>
    <scope>NUCLEOTIDE SEQUENCE [LARGE SCALE GENOMIC DNA]</scope>
    <source>
        <strain evidence="9">SYSU_2023b</strain>
        <tissue evidence="9">Whole body</tissue>
    </source>
</reference>
<keyword evidence="3 8" id="KW-0812">Transmembrane</keyword>
<evidence type="ECO:0000256" key="2">
    <source>
        <dbReference type="ARBA" id="ARBA00022475"/>
    </source>
</evidence>
<keyword evidence="6" id="KW-0675">Receptor</keyword>
<keyword evidence="2" id="KW-1003">Cell membrane</keyword>
<keyword evidence="5 8" id="KW-0472">Membrane</keyword>
<dbReference type="GO" id="GO:0005886">
    <property type="term" value="C:plasma membrane"/>
    <property type="evidence" value="ECO:0007669"/>
    <property type="project" value="UniProtKB-SubCell"/>
</dbReference>
<dbReference type="EMBL" id="JARQZJ010000031">
    <property type="protein sequence ID" value="KAK9874173.1"/>
    <property type="molecule type" value="Genomic_DNA"/>
</dbReference>
<evidence type="ECO:0000313" key="10">
    <source>
        <dbReference type="Proteomes" id="UP001431783"/>
    </source>
</evidence>
<feature type="transmembrane region" description="Helical" evidence="8">
    <location>
        <begin position="328"/>
        <end position="347"/>
    </location>
</feature>
<feature type="transmembrane region" description="Helical" evidence="8">
    <location>
        <begin position="273"/>
        <end position="292"/>
    </location>
</feature>
<proteinExistence type="predicted"/>
<dbReference type="AlphaFoldDB" id="A0AAW1U0G1"/>
<feature type="transmembrane region" description="Helical" evidence="8">
    <location>
        <begin position="510"/>
        <end position="529"/>
    </location>
</feature>
<evidence type="ECO:0000256" key="6">
    <source>
        <dbReference type="ARBA" id="ARBA00023170"/>
    </source>
</evidence>
<accession>A0AAW1U0G1</accession>
<dbReference type="SUPFAM" id="SSF53850">
    <property type="entry name" value="Periplasmic binding protein-like II"/>
    <property type="match status" value="1"/>
</dbReference>
<evidence type="ECO:0000256" key="7">
    <source>
        <dbReference type="ARBA" id="ARBA00023180"/>
    </source>
</evidence>
<keyword evidence="7" id="KW-0325">Glycoprotein</keyword>
<comment type="subcellular location">
    <subcellularLocation>
        <location evidence="1">Cell membrane</location>
        <topology evidence="1">Multi-pass membrane protein</topology>
    </subcellularLocation>
</comment>
<evidence type="ECO:0000256" key="1">
    <source>
        <dbReference type="ARBA" id="ARBA00004651"/>
    </source>
</evidence>
<dbReference type="InterPro" id="IPR052192">
    <property type="entry name" value="Insect_Ionotropic_Sensory_Rcpt"/>
</dbReference>
<name>A0AAW1U0G1_9CUCU</name>
<keyword evidence="4 8" id="KW-1133">Transmembrane helix</keyword>
<dbReference type="Proteomes" id="UP001431783">
    <property type="component" value="Unassembled WGS sequence"/>
</dbReference>
<gene>
    <name evidence="9" type="ORF">WA026_002525</name>
</gene>
<keyword evidence="10" id="KW-1185">Reference proteome</keyword>
<protein>
    <submittedName>
        <fullName evidence="9">Uncharacterized protein</fullName>
    </submittedName>
</protein>
<sequence length="534" mass="62408">MLKPLLVFTKLICINYLIENRVKNENYALVIDYEELFDFSTIRINQKNLEVPECHLHKPAVYIVNLDVTNMRYFFNVRKHLGFDHLTKYIFIGRNFTYKAERELFLFVVKDAVFINSMSGDIYLRSIYTNSKIGGKLGNCFEKSQNLNETFSDALIRHNGKSRINVCFFDQDPYAICTKCNKKGIDIDIQTMVYNLINVTTHFVKKKPPLKEVTKQFNYVFSTGECEVMPGLLSIDGFDFSYTYLFDSMHWVVHVSDEIPKWRYAFKIFSPHIWFVWILSSISLSLALYLTTYEKNNRCQVLSLFKGLLLISKLFLEQPNEFITSKLSQWIIFVTILISTYLINLFYKSRFIYLLSGFVYEKSVDSFEDIMNNKLIMDVIDEMKIIFYGDERVIEYFEKYQIANKSKNWNFIGVDRKTTALCTKRAFLYKIADFLDEDGRPTIKLIDEPVTKVFKKCVLAFGNPLINLLSAKLTILNEHGFVPHISSKYVAHEIKRNPALDVKKLTLSNLQLPIGLWVTGIIISFISLICELYF</sequence>
<dbReference type="PANTHER" id="PTHR42643:SF24">
    <property type="entry name" value="IONOTROPIC RECEPTOR 60A"/>
    <property type="match status" value="1"/>
</dbReference>